<gene>
    <name evidence="1" type="ORF">FA95DRAFT_1195525</name>
</gene>
<sequence length="225" mass="22657">MAATPNGAAVPETQNTSDISSSSPQTHHSKTDLPPSKPKEDRGVRSGVSPPLSSITFNNFVHAISFVALLFVAWYTYRATTVAVATVKGGVESAAQSPLLTFIGLGSRKAPSASGASTSGGADGDSTGAPLSVEQRIEELAKALGVPSPDLSSAIAAAVREYVPPASLSSVAQEARRTGSSDVVEELVGGRKEEQQQGGGARGGVGGVAGTVGSLVGTDDVPGDW</sequence>
<reference evidence="1" key="2">
    <citation type="journal article" date="2022" name="New Phytol.">
        <title>Evolutionary transition to the ectomycorrhizal habit in the genomes of a hyperdiverse lineage of mushroom-forming fungi.</title>
        <authorList>
            <person name="Looney B."/>
            <person name="Miyauchi S."/>
            <person name="Morin E."/>
            <person name="Drula E."/>
            <person name="Courty P.E."/>
            <person name="Kohler A."/>
            <person name="Kuo A."/>
            <person name="LaButti K."/>
            <person name="Pangilinan J."/>
            <person name="Lipzen A."/>
            <person name="Riley R."/>
            <person name="Andreopoulos W."/>
            <person name="He G."/>
            <person name="Johnson J."/>
            <person name="Nolan M."/>
            <person name="Tritt A."/>
            <person name="Barry K.W."/>
            <person name="Grigoriev I.V."/>
            <person name="Nagy L.G."/>
            <person name="Hibbett D."/>
            <person name="Henrissat B."/>
            <person name="Matheny P.B."/>
            <person name="Labbe J."/>
            <person name="Martin F.M."/>
        </authorList>
    </citation>
    <scope>NUCLEOTIDE SEQUENCE</scope>
    <source>
        <strain evidence="1">FP105234-sp</strain>
    </source>
</reference>
<dbReference type="EMBL" id="MU275899">
    <property type="protein sequence ID" value="KAI0047691.1"/>
    <property type="molecule type" value="Genomic_DNA"/>
</dbReference>
<proteinExistence type="predicted"/>
<evidence type="ECO:0000313" key="1">
    <source>
        <dbReference type="EMBL" id="KAI0047691.1"/>
    </source>
</evidence>
<protein>
    <submittedName>
        <fullName evidence="1">Uncharacterized protein</fullName>
    </submittedName>
</protein>
<comment type="caution">
    <text evidence="1">The sequence shown here is derived from an EMBL/GenBank/DDBJ whole genome shotgun (WGS) entry which is preliminary data.</text>
</comment>
<evidence type="ECO:0000313" key="2">
    <source>
        <dbReference type="Proteomes" id="UP000814033"/>
    </source>
</evidence>
<name>A0ACB8RV77_9AGAM</name>
<organism evidence="1 2">
    <name type="scientific">Auriscalpium vulgare</name>
    <dbReference type="NCBI Taxonomy" id="40419"/>
    <lineage>
        <taxon>Eukaryota</taxon>
        <taxon>Fungi</taxon>
        <taxon>Dikarya</taxon>
        <taxon>Basidiomycota</taxon>
        <taxon>Agaricomycotina</taxon>
        <taxon>Agaricomycetes</taxon>
        <taxon>Russulales</taxon>
        <taxon>Auriscalpiaceae</taxon>
        <taxon>Auriscalpium</taxon>
    </lineage>
</organism>
<reference evidence="1" key="1">
    <citation type="submission" date="2021-02" db="EMBL/GenBank/DDBJ databases">
        <authorList>
            <consortium name="DOE Joint Genome Institute"/>
            <person name="Ahrendt S."/>
            <person name="Looney B.P."/>
            <person name="Miyauchi S."/>
            <person name="Morin E."/>
            <person name="Drula E."/>
            <person name="Courty P.E."/>
            <person name="Chicoki N."/>
            <person name="Fauchery L."/>
            <person name="Kohler A."/>
            <person name="Kuo A."/>
            <person name="Labutti K."/>
            <person name="Pangilinan J."/>
            <person name="Lipzen A."/>
            <person name="Riley R."/>
            <person name="Andreopoulos W."/>
            <person name="He G."/>
            <person name="Johnson J."/>
            <person name="Barry K.W."/>
            <person name="Grigoriev I.V."/>
            <person name="Nagy L."/>
            <person name="Hibbett D."/>
            <person name="Henrissat B."/>
            <person name="Matheny P.B."/>
            <person name="Labbe J."/>
            <person name="Martin F."/>
        </authorList>
    </citation>
    <scope>NUCLEOTIDE SEQUENCE</scope>
    <source>
        <strain evidence="1">FP105234-sp</strain>
    </source>
</reference>
<accession>A0ACB8RV77</accession>
<dbReference type="Proteomes" id="UP000814033">
    <property type="component" value="Unassembled WGS sequence"/>
</dbReference>
<keyword evidence="2" id="KW-1185">Reference proteome</keyword>